<dbReference type="EnsemblPlants" id="MELO3C034503.2.1">
    <property type="protein sequence ID" value="MELO3C034503.2.1"/>
    <property type="gene ID" value="MELO3C034503.2"/>
</dbReference>
<keyword evidence="3" id="KW-0067">ATP-binding</keyword>
<evidence type="ECO:0000256" key="2">
    <source>
        <dbReference type="ARBA" id="ARBA00022741"/>
    </source>
</evidence>
<dbReference type="InterPro" id="IPR001208">
    <property type="entry name" value="MCM_dom"/>
</dbReference>
<organism evidence="5">
    <name type="scientific">Cucumis melo</name>
    <name type="common">Muskmelon</name>
    <dbReference type="NCBI Taxonomy" id="3656"/>
    <lineage>
        <taxon>Eukaryota</taxon>
        <taxon>Viridiplantae</taxon>
        <taxon>Streptophyta</taxon>
        <taxon>Embryophyta</taxon>
        <taxon>Tracheophyta</taxon>
        <taxon>Spermatophyta</taxon>
        <taxon>Magnoliopsida</taxon>
        <taxon>eudicotyledons</taxon>
        <taxon>Gunneridae</taxon>
        <taxon>Pentapetalae</taxon>
        <taxon>rosids</taxon>
        <taxon>fabids</taxon>
        <taxon>Cucurbitales</taxon>
        <taxon>Cucurbitaceae</taxon>
        <taxon>Benincaseae</taxon>
        <taxon>Cucumis</taxon>
    </lineage>
</organism>
<dbReference type="SUPFAM" id="SSF52540">
    <property type="entry name" value="P-loop containing nucleoside triphosphate hydrolases"/>
    <property type="match status" value="1"/>
</dbReference>
<dbReference type="GO" id="GO:0000347">
    <property type="term" value="C:THO complex"/>
    <property type="evidence" value="ECO:0007669"/>
    <property type="project" value="UniProtKB-ARBA"/>
</dbReference>
<keyword evidence="2" id="KW-0547">Nucleotide-binding</keyword>
<dbReference type="GO" id="GO:0000727">
    <property type="term" value="P:double-strand break repair via break-induced replication"/>
    <property type="evidence" value="ECO:0007669"/>
    <property type="project" value="TreeGrafter"/>
</dbReference>
<dbReference type="PROSITE" id="PS50051">
    <property type="entry name" value="MCM_2"/>
    <property type="match status" value="1"/>
</dbReference>
<evidence type="ECO:0000313" key="5">
    <source>
        <dbReference type="EnsemblPlants" id="MELO3C034503.2.1"/>
    </source>
</evidence>
<dbReference type="GO" id="GO:0003697">
    <property type="term" value="F:single-stranded DNA binding"/>
    <property type="evidence" value="ECO:0007669"/>
    <property type="project" value="TreeGrafter"/>
</dbReference>
<dbReference type="InterPro" id="IPR031327">
    <property type="entry name" value="MCM"/>
</dbReference>
<dbReference type="GO" id="GO:0017116">
    <property type="term" value="F:single-stranded DNA helicase activity"/>
    <property type="evidence" value="ECO:0007669"/>
    <property type="project" value="TreeGrafter"/>
</dbReference>
<evidence type="ECO:0000256" key="1">
    <source>
        <dbReference type="ARBA" id="ARBA00012551"/>
    </source>
</evidence>
<protein>
    <recommendedName>
        <fullName evidence="1">DNA helicase</fullName>
        <ecNumber evidence="1">3.6.4.12</ecNumber>
    </recommendedName>
</protein>
<dbReference type="GO" id="GO:0042555">
    <property type="term" value="C:MCM complex"/>
    <property type="evidence" value="ECO:0007669"/>
    <property type="project" value="TreeGrafter"/>
</dbReference>
<dbReference type="InterPro" id="IPR027417">
    <property type="entry name" value="P-loop_NTPase"/>
</dbReference>
<dbReference type="Gramene" id="MELO3C034503.2.1">
    <property type="protein sequence ID" value="MELO3C034503.2.1"/>
    <property type="gene ID" value="MELO3C034503.2"/>
</dbReference>
<sequence length="115" mass="13296">MGKQGPRYHFGVTTASFSNYNRQDIESKFQFHHLPISFEREFYLEGGAMVLADGGVVCIDEFDKMRSKDSFLQIWRWIGQARFVWMLSTKHGVLSLVLPESIGAVKSYLRQFIDV</sequence>
<dbReference type="GO" id="GO:0006270">
    <property type="term" value="P:DNA replication initiation"/>
    <property type="evidence" value="ECO:0007669"/>
    <property type="project" value="TreeGrafter"/>
</dbReference>
<dbReference type="Pfam" id="PF00493">
    <property type="entry name" value="MCM"/>
    <property type="match status" value="1"/>
</dbReference>
<name>A0A9I9EJ32_CUCME</name>
<dbReference type="PROSITE" id="PS00847">
    <property type="entry name" value="MCM_1"/>
    <property type="match status" value="1"/>
</dbReference>
<dbReference type="PANTHER" id="PTHR11630:SF42">
    <property type="entry name" value="DNA REPLICATION LICENSING FACTOR MCM5"/>
    <property type="match status" value="1"/>
</dbReference>
<proteinExistence type="predicted"/>
<feature type="domain" description="MCM C-terminal AAA(+) ATPase" evidence="4">
    <location>
        <begin position="40"/>
        <end position="69"/>
    </location>
</feature>
<dbReference type="AlphaFoldDB" id="A0A9I9EJ32"/>
<evidence type="ECO:0000256" key="3">
    <source>
        <dbReference type="ARBA" id="ARBA00022840"/>
    </source>
</evidence>
<dbReference type="PANTHER" id="PTHR11630">
    <property type="entry name" value="DNA REPLICATION LICENSING FACTOR MCM FAMILY MEMBER"/>
    <property type="match status" value="1"/>
</dbReference>
<evidence type="ECO:0000259" key="4">
    <source>
        <dbReference type="PROSITE" id="PS50051"/>
    </source>
</evidence>
<dbReference type="GO" id="GO:0005524">
    <property type="term" value="F:ATP binding"/>
    <property type="evidence" value="ECO:0007669"/>
    <property type="project" value="UniProtKB-KW"/>
</dbReference>
<dbReference type="GO" id="GO:0043138">
    <property type="term" value="F:3'-5' DNA helicase activity"/>
    <property type="evidence" value="ECO:0007669"/>
    <property type="project" value="TreeGrafter"/>
</dbReference>
<dbReference type="Gene3D" id="3.40.50.300">
    <property type="entry name" value="P-loop containing nucleotide triphosphate hydrolases"/>
    <property type="match status" value="1"/>
</dbReference>
<dbReference type="InterPro" id="IPR018525">
    <property type="entry name" value="MCM_CS"/>
</dbReference>
<accession>A0A9I9EJ32</accession>
<dbReference type="EC" id="3.6.4.12" evidence="1"/>
<reference evidence="5" key="1">
    <citation type="submission" date="2023-03" db="UniProtKB">
        <authorList>
            <consortium name="EnsemblPlants"/>
        </authorList>
    </citation>
    <scope>IDENTIFICATION</scope>
</reference>